<proteinExistence type="predicted"/>
<dbReference type="NCBIfam" id="TIGR01733">
    <property type="entry name" value="AA-adenyl-dom"/>
    <property type="match status" value="1"/>
</dbReference>
<dbReference type="Gene3D" id="2.30.38.10">
    <property type="entry name" value="Luciferase, Domain 3"/>
    <property type="match status" value="1"/>
</dbReference>
<dbReference type="PANTHER" id="PTHR45527:SF1">
    <property type="entry name" value="FATTY ACID SYNTHASE"/>
    <property type="match status" value="1"/>
</dbReference>
<dbReference type="PROSITE" id="PS00455">
    <property type="entry name" value="AMP_BINDING"/>
    <property type="match status" value="1"/>
</dbReference>
<dbReference type="SUPFAM" id="SSF47336">
    <property type="entry name" value="ACP-like"/>
    <property type="match status" value="2"/>
</dbReference>
<dbReference type="InterPro" id="IPR000873">
    <property type="entry name" value="AMP-dep_synth/lig_dom"/>
</dbReference>
<dbReference type="Pfam" id="PF13193">
    <property type="entry name" value="AMP-binding_C"/>
    <property type="match status" value="1"/>
</dbReference>
<dbReference type="Gene3D" id="3.30.559.10">
    <property type="entry name" value="Chloramphenicol acetyltransferase-like domain"/>
    <property type="match status" value="1"/>
</dbReference>
<feature type="region of interest" description="Disordered" evidence="4">
    <location>
        <begin position="1031"/>
        <end position="1054"/>
    </location>
</feature>
<dbReference type="Proteomes" id="UP001518872">
    <property type="component" value="Unassembled WGS sequence"/>
</dbReference>
<evidence type="ECO:0000256" key="1">
    <source>
        <dbReference type="ARBA" id="ARBA00001957"/>
    </source>
</evidence>
<dbReference type="SUPFAM" id="SSF52777">
    <property type="entry name" value="CoA-dependent acyltransferases"/>
    <property type="match status" value="2"/>
</dbReference>
<comment type="cofactor">
    <cofactor evidence="1">
        <name>pantetheine 4'-phosphate</name>
        <dbReference type="ChEBI" id="CHEBI:47942"/>
    </cofactor>
</comment>
<dbReference type="Gene3D" id="3.30.300.30">
    <property type="match status" value="1"/>
</dbReference>
<dbReference type="CDD" id="cd12117">
    <property type="entry name" value="A_NRPS_Srf_like"/>
    <property type="match status" value="1"/>
</dbReference>
<dbReference type="InterPro" id="IPR009081">
    <property type="entry name" value="PP-bd_ACP"/>
</dbReference>
<feature type="domain" description="Carrier" evidence="5">
    <location>
        <begin position="1052"/>
        <end position="1127"/>
    </location>
</feature>
<dbReference type="CDD" id="cd19531">
    <property type="entry name" value="LCL_NRPS-like"/>
    <property type="match status" value="1"/>
</dbReference>
<dbReference type="InterPro" id="IPR045851">
    <property type="entry name" value="AMP-bd_C_sf"/>
</dbReference>
<dbReference type="InterPro" id="IPR001242">
    <property type="entry name" value="Condensation_dom"/>
</dbReference>
<dbReference type="SMART" id="SM00823">
    <property type="entry name" value="PKS_PP"/>
    <property type="match status" value="2"/>
</dbReference>
<comment type="caution">
    <text evidence="6">The sequence shown here is derived from an EMBL/GenBank/DDBJ whole genome shotgun (WGS) entry which is preliminary data.</text>
</comment>
<evidence type="ECO:0000313" key="6">
    <source>
        <dbReference type="EMBL" id="MBM7079473.1"/>
    </source>
</evidence>
<dbReference type="InterPro" id="IPR020806">
    <property type="entry name" value="PKS_PP-bd"/>
</dbReference>
<dbReference type="PROSITE" id="PS50075">
    <property type="entry name" value="CARRIER"/>
    <property type="match status" value="2"/>
</dbReference>
<dbReference type="InterPro" id="IPR025110">
    <property type="entry name" value="AMP-bd_C"/>
</dbReference>
<keyword evidence="7" id="KW-1185">Reference proteome</keyword>
<dbReference type="Pfam" id="PF00550">
    <property type="entry name" value="PP-binding"/>
    <property type="match status" value="2"/>
</dbReference>
<dbReference type="EMBL" id="JAFEUC010000013">
    <property type="protein sequence ID" value="MBM7079473.1"/>
    <property type="molecule type" value="Genomic_DNA"/>
</dbReference>
<dbReference type="Pfam" id="PF00668">
    <property type="entry name" value="Condensation"/>
    <property type="match status" value="1"/>
</dbReference>
<feature type="domain" description="Carrier" evidence="5">
    <location>
        <begin position="10"/>
        <end position="85"/>
    </location>
</feature>
<evidence type="ECO:0000256" key="4">
    <source>
        <dbReference type="SAM" id="MobiDB-lite"/>
    </source>
</evidence>
<dbReference type="Pfam" id="PF00501">
    <property type="entry name" value="AMP-binding"/>
    <property type="match status" value="1"/>
</dbReference>
<dbReference type="PANTHER" id="PTHR45527">
    <property type="entry name" value="NONRIBOSOMAL PEPTIDE SYNTHETASE"/>
    <property type="match status" value="1"/>
</dbReference>
<evidence type="ECO:0000259" key="5">
    <source>
        <dbReference type="PROSITE" id="PS50075"/>
    </source>
</evidence>
<evidence type="ECO:0000256" key="3">
    <source>
        <dbReference type="ARBA" id="ARBA00022553"/>
    </source>
</evidence>
<dbReference type="InterPro" id="IPR010071">
    <property type="entry name" value="AA_adenyl_dom"/>
</dbReference>
<dbReference type="InterPro" id="IPR036736">
    <property type="entry name" value="ACP-like_sf"/>
</dbReference>
<accession>A0ABS2J1E6</accession>
<keyword evidence="2" id="KW-0596">Phosphopantetheine</keyword>
<sequence>MSVDHEPAAVDTPPYEEIVRAAFGQVLRRAEIAPDADFFDLGGQSLQAVEVALELRRRIGVPVEMDLLFRYRRPVDLVAHLARLAPPARRVPVSPTEERLLFLDRLHPDSPLYCVPVRYEFAGAVDAEALRAALQELVDRHEALRTCFPADGRKLVRTAATLPWTVVDLSGEEPDRAAAESRRHLDAQARRPVPTDVPPLARACLVTEPGDRAVLLLTLHHLIADQHSLDLLDSQLQQAYGARVGLARELPPVRRRGLANQPDAAESLAHWREQLAGLGGRLALPADRPRPGVVGPAGAVMTAPLDPALVTRLTDLARDCAASEFMVLLAAYTAFLSRVAAPEGTTHASDVVVGAPFGGRTVDDEDTVGMFVNVLPVRARIDADTTFRDLVAQVRAQVSTALAYQWTPLQELVAELTDAAGPDGNPLTQVGISHVDDRDWRWAPAGAPAVREVLSTGTAKFELLWTVTTGTTSATSALEVATDLFTPERARELHATLLADLARLSAAPDTPVASGPSVAPAVAHGYVRQPAERPVHEVVALRARAHPEAVAVRHGDRELSYGALDTAAAGLAGRLVAAGVRPGDRVAVVAPRGADAVTAFLAVLRAGAAYVPVDVAQPPTRSRAIGRDSGVRLALCERGREDHVPPGVPTIELPGAFGAAVEAAGASGPVGSSHVPVTVRHPAYVMYTSGSTGTPKGVVVPHEAILRLVPHSNFLRLGPDDVVAHLSNTAFDAATLEIWGALCAGATLVVVPREVTLSPYRLGRFLAETGVSVMFTTNALLNAIVTHVPDAFARLRVLLIGGDQYALAQIRRMLAAGAPQHLVNAYGPTENTTFSAAHEVVPADLDGGVIPIGGPIDGGYLRVLDDRLTPVTPGGTGELYVGGQGLADGYVGDPGRTCAAFVADPFADAPGQRLYRTGDLVRLRPDGDVVFLGRRDDQVKISGFRVELGEVERVLGDCPQVGDHAVVAVTDAEPVELVAVSTGPAEPSEVREFLRANLPPYMVPARCHRLPALPVTPNGKVDRAALLAALGRDPDPEPPVPADPPVPDAASPPGDPVAAGLADIWRDLLGVTEFGADSQFFALGGTSIKALHLVGAVHRRFGVDLRIVTVFRRPSFADLAREIADLVRTEQRGNGDGPGRP</sequence>
<dbReference type="InterPro" id="IPR023213">
    <property type="entry name" value="CAT-like_dom_sf"/>
</dbReference>
<keyword evidence="3" id="KW-0597">Phosphoprotein</keyword>
<evidence type="ECO:0000313" key="7">
    <source>
        <dbReference type="Proteomes" id="UP001518872"/>
    </source>
</evidence>
<dbReference type="Gene3D" id="1.10.1200.10">
    <property type="entry name" value="ACP-like"/>
    <property type="match status" value="2"/>
</dbReference>
<protein>
    <submittedName>
        <fullName evidence="6">Amino acid adenylation domain-containing protein</fullName>
    </submittedName>
</protein>
<dbReference type="InterPro" id="IPR020845">
    <property type="entry name" value="AMP-binding_CS"/>
</dbReference>
<dbReference type="RefSeq" id="WP_204927298.1">
    <property type="nucleotide sequence ID" value="NZ_JAFEUC010000013.1"/>
</dbReference>
<feature type="compositionally biased region" description="Pro residues" evidence="4">
    <location>
        <begin position="1037"/>
        <end position="1047"/>
    </location>
</feature>
<evidence type="ECO:0000256" key="2">
    <source>
        <dbReference type="ARBA" id="ARBA00022450"/>
    </source>
</evidence>
<dbReference type="Gene3D" id="3.40.50.980">
    <property type="match status" value="2"/>
</dbReference>
<name>A0ABS2J1E6_9ACTN</name>
<reference evidence="6 7" key="1">
    <citation type="submission" date="2021-02" db="EMBL/GenBank/DDBJ databases">
        <authorList>
            <person name="Ra J.-S."/>
        </authorList>
    </citation>
    <scope>NUCLEOTIDE SEQUENCE [LARGE SCALE GENOMIC DNA]</scope>
    <source>
        <strain evidence="6 7">MMS20-R1-14</strain>
    </source>
</reference>
<organism evidence="6 7">
    <name type="scientific">Micromonospora humida</name>
    <dbReference type="NCBI Taxonomy" id="2809018"/>
    <lineage>
        <taxon>Bacteria</taxon>
        <taxon>Bacillati</taxon>
        <taxon>Actinomycetota</taxon>
        <taxon>Actinomycetes</taxon>
        <taxon>Micromonosporales</taxon>
        <taxon>Micromonosporaceae</taxon>
        <taxon>Micromonospora</taxon>
    </lineage>
</organism>
<dbReference type="Gene3D" id="3.30.559.30">
    <property type="entry name" value="Nonribosomal peptide synthetase, condensation domain"/>
    <property type="match status" value="1"/>
</dbReference>
<dbReference type="SUPFAM" id="SSF56801">
    <property type="entry name" value="Acetyl-CoA synthetase-like"/>
    <property type="match status" value="1"/>
</dbReference>
<gene>
    <name evidence="6" type="ORF">JQX11_24460</name>
</gene>